<keyword evidence="5" id="KW-0347">Helicase</keyword>
<dbReference type="SMART" id="SM00487">
    <property type="entry name" value="DEXDc"/>
    <property type="match status" value="1"/>
</dbReference>
<feature type="domain" description="Helicase ATP-binding" evidence="4">
    <location>
        <begin position="376"/>
        <end position="603"/>
    </location>
</feature>
<keyword evidence="5" id="KW-0547">Nucleotide-binding</keyword>
<evidence type="ECO:0000259" key="4">
    <source>
        <dbReference type="PROSITE" id="PS51192"/>
    </source>
</evidence>
<dbReference type="InterPro" id="IPR003450">
    <property type="entry name" value="Replication_origin-bd"/>
</dbReference>
<dbReference type="KEGG" id="vg:14446168"/>
<dbReference type="GO" id="GO:0016787">
    <property type="term" value="F:hydrolase activity"/>
    <property type="evidence" value="ECO:0007669"/>
    <property type="project" value="UniProtKB-KW"/>
</dbReference>
<evidence type="ECO:0000313" key="5">
    <source>
        <dbReference type="EMBL" id="AGC02429.1"/>
    </source>
</evidence>
<dbReference type="RefSeq" id="YP_007354865.1">
    <property type="nucleotide sequence ID" value="NC_020104.1"/>
</dbReference>
<dbReference type="InterPro" id="IPR027417">
    <property type="entry name" value="P-loop_NTPase"/>
</dbReference>
<evidence type="ECO:0000256" key="1">
    <source>
        <dbReference type="ARBA" id="ARBA00014069"/>
    </source>
</evidence>
<reference evidence="5 6" key="1">
    <citation type="journal article" date="2012" name="Genome Biol. Evol.">
        <title>Related Giant Viruses in Distant Locations and Different Habitats: Acanthamoeba polyphaga moumouvirus Represents a Third Lineage of the Mimiviridae That Is Close to the Megavirus Lineage.</title>
        <authorList>
            <person name="Yoosuf N."/>
            <person name="Yutin N."/>
            <person name="Colson P."/>
            <person name="Shabalina S.A."/>
            <person name="Pagnier I."/>
            <person name="Robert C."/>
            <person name="Azza S."/>
            <person name="Klose T."/>
            <person name="Wong J."/>
            <person name="Rossmann M.G."/>
            <person name="La Scola B."/>
            <person name="Raoult D."/>
            <person name="Koonin E.V."/>
        </authorList>
    </citation>
    <scope>NUCLEOTIDE SEQUENCE [LARGE SCALE GENOMIC DNA]</scope>
    <source>
        <strain evidence="5 6">M10A</strain>
    </source>
</reference>
<proteinExistence type="predicted"/>
<evidence type="ECO:0000256" key="3">
    <source>
        <dbReference type="ARBA" id="ARBA00022801"/>
    </source>
</evidence>
<name>L7RCS8_9VIRU</name>
<dbReference type="GO" id="GO:0006260">
    <property type="term" value="P:DNA replication"/>
    <property type="evidence" value="ECO:0007669"/>
    <property type="project" value="UniProtKB-KW"/>
</dbReference>
<dbReference type="Proteomes" id="UP000201640">
    <property type="component" value="Segment"/>
</dbReference>
<dbReference type="EMBL" id="JX962719">
    <property type="protein sequence ID" value="AGC02429.1"/>
    <property type="molecule type" value="Genomic_DNA"/>
</dbReference>
<dbReference type="Pfam" id="PF04851">
    <property type="entry name" value="ResIII"/>
    <property type="match status" value="1"/>
</dbReference>
<evidence type="ECO:0000313" key="6">
    <source>
        <dbReference type="Proteomes" id="UP000201640"/>
    </source>
</evidence>
<keyword evidence="2" id="KW-0235">DNA replication</keyword>
<dbReference type="GO" id="GO:0003688">
    <property type="term" value="F:DNA replication origin binding"/>
    <property type="evidence" value="ECO:0007669"/>
    <property type="project" value="InterPro"/>
</dbReference>
<dbReference type="Pfam" id="PF02399">
    <property type="entry name" value="Herpes_ori_bp"/>
    <property type="match status" value="1"/>
</dbReference>
<keyword evidence="5" id="KW-0067">ATP-binding</keyword>
<dbReference type="PROSITE" id="PS51192">
    <property type="entry name" value="HELICASE_ATP_BIND_1"/>
    <property type="match status" value="1"/>
</dbReference>
<gene>
    <name evidence="5" type="ORF">Moumou_00914</name>
</gene>
<dbReference type="SUPFAM" id="SSF52540">
    <property type="entry name" value="P-loop containing nucleoside triphosphate hydrolases"/>
    <property type="match status" value="1"/>
</dbReference>
<organism evidence="5 6">
    <name type="scientific">Acanthamoeba polyphaga moumouvirus</name>
    <dbReference type="NCBI Taxonomy" id="1269028"/>
    <lineage>
        <taxon>Viruses</taxon>
        <taxon>Varidnaviria</taxon>
        <taxon>Bamfordvirae</taxon>
        <taxon>Nucleocytoviricota</taxon>
        <taxon>Megaviricetes</taxon>
        <taxon>Imitervirales</taxon>
        <taxon>Mimiviridae</taxon>
        <taxon>Megamimivirinae</taxon>
        <taxon>Moumouvirus</taxon>
    </lineage>
</organism>
<dbReference type="OrthoDB" id="746at10239"/>
<dbReference type="GeneID" id="14446168"/>
<dbReference type="InterPro" id="IPR014001">
    <property type="entry name" value="Helicase_ATP-bd"/>
</dbReference>
<sequence>MIIFPLKEKMKTHVNSLEVIPKVYISFLNDQEKHRFTFLNDHIGFFKKINKLKLDGRYYIDEMLLNGRKRKPYLDLEKIYPDEKTYKDNYKTILTKLQKDIIKIFKSEYKEIININDILILDSSGKVNEGYKMSYHIVISPSDRTLYYTDGKYTESAAYHLLTLLLDLDPAYKDYLDDQVYRSDATLRIIGSYKKFNCNRFLKPVDNKTFKSIELSDEEKLNYLLTYINKTRKKLKTPLIEQTVKSKKQVTKNTPTTTNINDKLMSLVIKHHPTAKHNGLYNDIYHNFNYTDRNELCPVSGIKHTGSNGFYVFETSRGYFMRCHSSKCEKSKYIGYIDPVDDFIESAEQIEQKYLITEGEINEEPTETVKELVKKWLTSEKIKTMAIRSAMGTGKTTMIKKILTYDKSLKKILWITHRQTLSKQVYGSFKKFGFESYMNLEGNLYDQDRIIVQIDSILRITKYNDDHNLVLKQYDLVIIDEIEGNLNHYSSPFLKNPDYNARHKFKFMTECIDSAKKLLVLDADLGMRTKLFINNFEKSIVVNNNYKPIEKTFTITNNQTYFNKNIFEDIKNKKNICVISMTATYLNMIENKLKESGCKYVIHTGASDDKLKDKLENVNEFWKQFQFVGYSPTIESGVDFNEKHFDKIYCVIKNGPMTCSQRAFLQMVGRIRQINNPNILCFYKGNKNICADIYTYNDVLNYFRYYEKLNKKRILENMEYDKQIINGEIRFIRKNNISLFDHISIYNEVENLNKNPKIFMTVLNKLIQKSGHIIKIDNNNNDNVKNEDDTLDKIDKGELLSDIDETKYKISDLMKKQSQNKLTKQEKLILEKHFFKKTFGIKSTKNKKEFKKFYEEFHDKDIYVKRFENYFQYKNNYDNDTEIDDYSNGKEKVRQKIVTDFLNIILSQNKKQYKCDDICAILTQNDYENAIDNIAKNSIYYKDEESNRALFSKKKLPYNKTKHSNKSYINTIKSILQSYGIEFERGKRKSIKGKLVYDYSLSVNEQIKDIVDCKYGIIDTIDDYSSLF</sequence>
<protein>
    <recommendedName>
        <fullName evidence="1">Replication origin-binding protein</fullName>
    </recommendedName>
</protein>
<dbReference type="InterPro" id="IPR006935">
    <property type="entry name" value="Helicase/UvrB_N"/>
</dbReference>
<keyword evidence="3" id="KW-0378">Hydrolase</keyword>
<evidence type="ECO:0000256" key="2">
    <source>
        <dbReference type="ARBA" id="ARBA00022705"/>
    </source>
</evidence>
<dbReference type="GO" id="GO:0004386">
    <property type="term" value="F:helicase activity"/>
    <property type="evidence" value="ECO:0007669"/>
    <property type="project" value="UniProtKB-KW"/>
</dbReference>
<accession>L7RCS8</accession>
<keyword evidence="6" id="KW-1185">Reference proteome</keyword>
<dbReference type="GO" id="GO:0005524">
    <property type="term" value="F:ATP binding"/>
    <property type="evidence" value="ECO:0007669"/>
    <property type="project" value="InterPro"/>
</dbReference>
<dbReference type="Gene3D" id="3.40.50.300">
    <property type="entry name" value="P-loop containing nucleotide triphosphate hydrolases"/>
    <property type="match status" value="1"/>
</dbReference>